<organism evidence="2 3">
    <name type="scientific">Phytophthora cactorum</name>
    <dbReference type="NCBI Taxonomy" id="29920"/>
    <lineage>
        <taxon>Eukaryota</taxon>
        <taxon>Sar</taxon>
        <taxon>Stramenopiles</taxon>
        <taxon>Oomycota</taxon>
        <taxon>Peronosporomycetes</taxon>
        <taxon>Peronosporales</taxon>
        <taxon>Peronosporaceae</taxon>
        <taxon>Phytophthora</taxon>
    </lineage>
</organism>
<evidence type="ECO:0000313" key="2">
    <source>
        <dbReference type="EMBL" id="KAG6950582.1"/>
    </source>
</evidence>
<dbReference type="Proteomes" id="UP000688947">
    <property type="component" value="Unassembled WGS sequence"/>
</dbReference>
<protein>
    <submittedName>
        <fullName evidence="2">Uncharacterized protein</fullName>
    </submittedName>
</protein>
<comment type="caution">
    <text evidence="2">The sequence shown here is derived from an EMBL/GenBank/DDBJ whole genome shotgun (WGS) entry which is preliminary data.</text>
</comment>
<name>A0A8T1TWW1_9STRA</name>
<gene>
    <name evidence="2" type="ORF">JG687_00014157</name>
</gene>
<sequence>MNRTHFSMVSSAPFALGRTSMLRSQSFRKVRTRYFVRGHLRRLKLVTSNLKHSIMLRGLVKVARKSHYFLLSTLRMLGRCYAHTGLSAKLKVPTNASTSSRSSRVAQSRSTQS</sequence>
<accession>A0A8T1TWW1</accession>
<dbReference type="EMBL" id="JAENGZ010001111">
    <property type="protein sequence ID" value="KAG6950582.1"/>
    <property type="molecule type" value="Genomic_DNA"/>
</dbReference>
<evidence type="ECO:0000313" key="3">
    <source>
        <dbReference type="Proteomes" id="UP000688947"/>
    </source>
</evidence>
<reference evidence="2" key="1">
    <citation type="submission" date="2021-01" db="EMBL/GenBank/DDBJ databases">
        <title>Phytophthora aleatoria, a newly-described species from Pinus radiata is distinct from Phytophthora cactorum isolates based on comparative genomics.</title>
        <authorList>
            <person name="Mcdougal R."/>
            <person name="Panda P."/>
            <person name="Williams N."/>
            <person name="Studholme D.J."/>
        </authorList>
    </citation>
    <scope>NUCLEOTIDE SEQUENCE</scope>
    <source>
        <strain evidence="2">NZFS 3830</strain>
    </source>
</reference>
<feature type="region of interest" description="Disordered" evidence="1">
    <location>
        <begin position="92"/>
        <end position="113"/>
    </location>
</feature>
<feature type="compositionally biased region" description="Low complexity" evidence="1">
    <location>
        <begin position="96"/>
        <end position="113"/>
    </location>
</feature>
<evidence type="ECO:0000256" key="1">
    <source>
        <dbReference type="SAM" id="MobiDB-lite"/>
    </source>
</evidence>
<dbReference type="AlphaFoldDB" id="A0A8T1TWW1"/>
<proteinExistence type="predicted"/>